<dbReference type="GO" id="GO:0003676">
    <property type="term" value="F:nucleic acid binding"/>
    <property type="evidence" value="ECO:0007669"/>
    <property type="project" value="InterPro"/>
</dbReference>
<name>A0AAD8IFZ8_9APIA</name>
<sequence>MVVEGHNIIYAGSDTSESSEDEFKDDIYNAVDESEDSSDEDYLQGFNTKFSGDDNRPTFTVGMTFSNAVQVRAAIAKYGISRGVSLKYVKNEPSRIRVKCEEGYPFLLLVSKDGSQPEGRHKPIKSLMDYIRKKTMERISGMDIVADKWVENYSPACMEIFEAYKMPGRPKKKRVRAENEDRPSSGTRLRRKGKSVTCTKCKQQGHNTRTCQNIPNSENSSQIPQKAMVHADSGHIEPENRLEPENNPLTHIESTVVQKSAGTSRKRTLIQMRRACRSASMHKAKKNSGMGILYDETSGAMSFSTGNTIVQCTDGSMPYFSDPNLTFPIPNEREYRADKIQRVGQTSTTSQSNRRISIRDVGGPINMASMSIQSPGLQWRGQNCITTRQLEVKMQLRKNKKLSK</sequence>
<feature type="domain" description="Transposase MuDR plant" evidence="2">
    <location>
        <begin position="59"/>
        <end position="101"/>
    </location>
</feature>
<feature type="region of interest" description="Disordered" evidence="1">
    <location>
        <begin position="169"/>
        <end position="196"/>
    </location>
</feature>
<gene>
    <name evidence="3" type="ORF">POM88_022178</name>
</gene>
<reference evidence="3" key="1">
    <citation type="submission" date="2023-02" db="EMBL/GenBank/DDBJ databases">
        <title>Genome of toxic invasive species Heracleum sosnowskyi carries increased number of genes despite the absence of recent whole-genome duplications.</title>
        <authorList>
            <person name="Schelkunov M."/>
            <person name="Shtratnikova V."/>
            <person name="Makarenko M."/>
            <person name="Klepikova A."/>
            <person name="Omelchenko D."/>
            <person name="Novikova G."/>
            <person name="Obukhova E."/>
            <person name="Bogdanov V."/>
            <person name="Penin A."/>
            <person name="Logacheva M."/>
        </authorList>
    </citation>
    <scope>NUCLEOTIDE SEQUENCE</scope>
    <source>
        <strain evidence="3">Hsosn_3</strain>
        <tissue evidence="3">Leaf</tissue>
    </source>
</reference>
<reference evidence="3" key="2">
    <citation type="submission" date="2023-05" db="EMBL/GenBank/DDBJ databases">
        <authorList>
            <person name="Schelkunov M.I."/>
        </authorList>
    </citation>
    <scope>NUCLEOTIDE SEQUENCE</scope>
    <source>
        <strain evidence="3">Hsosn_3</strain>
        <tissue evidence="3">Leaf</tissue>
    </source>
</reference>
<proteinExistence type="predicted"/>
<dbReference type="AlphaFoldDB" id="A0AAD8IFZ8"/>
<evidence type="ECO:0000259" key="2">
    <source>
        <dbReference type="Pfam" id="PF03108"/>
    </source>
</evidence>
<dbReference type="SUPFAM" id="SSF57756">
    <property type="entry name" value="Retrovirus zinc finger-like domains"/>
    <property type="match status" value="1"/>
</dbReference>
<evidence type="ECO:0000256" key="1">
    <source>
        <dbReference type="SAM" id="MobiDB-lite"/>
    </source>
</evidence>
<organism evidence="3 4">
    <name type="scientific">Heracleum sosnowskyi</name>
    <dbReference type="NCBI Taxonomy" id="360622"/>
    <lineage>
        <taxon>Eukaryota</taxon>
        <taxon>Viridiplantae</taxon>
        <taxon>Streptophyta</taxon>
        <taxon>Embryophyta</taxon>
        <taxon>Tracheophyta</taxon>
        <taxon>Spermatophyta</taxon>
        <taxon>Magnoliopsida</taxon>
        <taxon>eudicotyledons</taxon>
        <taxon>Gunneridae</taxon>
        <taxon>Pentapetalae</taxon>
        <taxon>asterids</taxon>
        <taxon>campanulids</taxon>
        <taxon>Apiales</taxon>
        <taxon>Apiaceae</taxon>
        <taxon>Apioideae</taxon>
        <taxon>apioid superclade</taxon>
        <taxon>Tordylieae</taxon>
        <taxon>Tordyliinae</taxon>
        <taxon>Heracleum</taxon>
    </lineage>
</organism>
<dbReference type="Proteomes" id="UP001237642">
    <property type="component" value="Unassembled WGS sequence"/>
</dbReference>
<protein>
    <recommendedName>
        <fullName evidence="2">Transposase MuDR plant domain-containing protein</fullName>
    </recommendedName>
</protein>
<accession>A0AAD8IFZ8</accession>
<comment type="caution">
    <text evidence="3">The sequence shown here is derived from an EMBL/GenBank/DDBJ whole genome shotgun (WGS) entry which is preliminary data.</text>
</comment>
<dbReference type="InterPro" id="IPR036875">
    <property type="entry name" value="Znf_CCHC_sf"/>
</dbReference>
<dbReference type="GO" id="GO:0008270">
    <property type="term" value="F:zinc ion binding"/>
    <property type="evidence" value="ECO:0007669"/>
    <property type="project" value="InterPro"/>
</dbReference>
<dbReference type="InterPro" id="IPR004332">
    <property type="entry name" value="Transposase_MuDR"/>
</dbReference>
<evidence type="ECO:0000313" key="3">
    <source>
        <dbReference type="EMBL" id="KAK1384443.1"/>
    </source>
</evidence>
<dbReference type="EMBL" id="JAUIZM010000005">
    <property type="protein sequence ID" value="KAK1384443.1"/>
    <property type="molecule type" value="Genomic_DNA"/>
</dbReference>
<keyword evidence="4" id="KW-1185">Reference proteome</keyword>
<evidence type="ECO:0000313" key="4">
    <source>
        <dbReference type="Proteomes" id="UP001237642"/>
    </source>
</evidence>
<dbReference type="Pfam" id="PF03108">
    <property type="entry name" value="DBD_Tnp_Mut"/>
    <property type="match status" value="1"/>
</dbReference>